<evidence type="ECO:0000313" key="1">
    <source>
        <dbReference type="EMBL" id="OGD63863.1"/>
    </source>
</evidence>
<dbReference type="Proteomes" id="UP000178583">
    <property type="component" value="Unassembled WGS sequence"/>
</dbReference>
<protein>
    <submittedName>
        <fullName evidence="1">Uncharacterized protein</fullName>
    </submittedName>
</protein>
<name>A0A1F5E919_9BACT</name>
<proteinExistence type="predicted"/>
<dbReference type="EMBL" id="MEZY01000029">
    <property type="protein sequence ID" value="OGD63863.1"/>
    <property type="molecule type" value="Genomic_DNA"/>
</dbReference>
<accession>A0A1F5E919</accession>
<gene>
    <name evidence="1" type="ORF">A2215_00780</name>
</gene>
<dbReference type="AlphaFoldDB" id="A0A1F5E919"/>
<reference evidence="1 2" key="1">
    <citation type="journal article" date="2016" name="Nat. Commun.">
        <title>Thousands of microbial genomes shed light on interconnected biogeochemical processes in an aquifer system.</title>
        <authorList>
            <person name="Anantharaman K."/>
            <person name="Brown C.T."/>
            <person name="Hug L.A."/>
            <person name="Sharon I."/>
            <person name="Castelle C.J."/>
            <person name="Probst A.J."/>
            <person name="Thomas B.C."/>
            <person name="Singh A."/>
            <person name="Wilkins M.J."/>
            <person name="Karaoz U."/>
            <person name="Brodie E.L."/>
            <person name="Williams K.H."/>
            <person name="Hubbard S.S."/>
            <person name="Banfield J.F."/>
        </authorList>
    </citation>
    <scope>NUCLEOTIDE SEQUENCE [LARGE SCALE GENOMIC DNA]</scope>
</reference>
<organism evidence="1 2">
    <name type="scientific">Candidatus Berkelbacteria bacterium RIFOXYA2_FULL_43_10</name>
    <dbReference type="NCBI Taxonomy" id="1797472"/>
    <lineage>
        <taxon>Bacteria</taxon>
        <taxon>Candidatus Berkelbacteria</taxon>
    </lineage>
</organism>
<sequence length="134" mass="15367">MNKFRTIKIGICSNGPVLLSRAVKKEHKFVISICNFDKFKDACLICCKTTSKTDKIWLGEFILDDLFGKGKTKVQPYNICRVTAGELPMFKYIGILDDEHMPKFELGLRIAIKKEILTPLESLNVMDSWEPFFT</sequence>
<evidence type="ECO:0000313" key="2">
    <source>
        <dbReference type="Proteomes" id="UP000178583"/>
    </source>
</evidence>
<comment type="caution">
    <text evidence="1">The sequence shown here is derived from an EMBL/GenBank/DDBJ whole genome shotgun (WGS) entry which is preliminary data.</text>
</comment>